<protein>
    <submittedName>
        <fullName evidence="1">Thiazolylpeptide-type bacteriocin</fullName>
    </submittedName>
</protein>
<dbReference type="RefSeq" id="WP_075410811.1">
    <property type="nucleotide sequence ID" value="NZ_MSKK01000005.1"/>
</dbReference>
<organism evidence="1 2">
    <name type="scientific">Actinomyces oris</name>
    <dbReference type="NCBI Taxonomy" id="544580"/>
    <lineage>
        <taxon>Bacteria</taxon>
        <taxon>Bacillati</taxon>
        <taxon>Actinomycetota</taxon>
        <taxon>Actinomycetes</taxon>
        <taxon>Actinomycetales</taxon>
        <taxon>Actinomycetaceae</taxon>
        <taxon>Actinomyces</taxon>
    </lineage>
</organism>
<dbReference type="InterPro" id="IPR023895">
    <property type="entry name" value="Thiopep_bacteriocin_prcur"/>
</dbReference>
<reference evidence="1 2" key="1">
    <citation type="submission" date="2016-12" db="EMBL/GenBank/DDBJ databases">
        <title>Genomic comparison of strains in the 'Actinomyces naeslundii' group.</title>
        <authorList>
            <person name="Mughal S.R."/>
            <person name="Do T."/>
            <person name="Gilbert S.C."/>
            <person name="Witherden E.A."/>
            <person name="Didelot X."/>
            <person name="Beighton D."/>
        </authorList>
    </citation>
    <scope>NUCLEOTIDE SEQUENCE [LARGE SCALE GENOMIC DNA]</scope>
    <source>
        <strain evidence="1 2">R21091</strain>
    </source>
</reference>
<evidence type="ECO:0000313" key="2">
    <source>
        <dbReference type="Proteomes" id="UP000186471"/>
    </source>
</evidence>
<name>A0A1Q8VKR0_9ACTO</name>
<dbReference type="NCBIfam" id="TIGR03892">
    <property type="entry name" value="thiopep_precurs"/>
    <property type="match status" value="1"/>
</dbReference>
<dbReference type="AlphaFoldDB" id="A0A1Q8VKR0"/>
<evidence type="ECO:0000313" key="1">
    <source>
        <dbReference type="EMBL" id="OLO48681.1"/>
    </source>
</evidence>
<gene>
    <name evidence="1" type="ORF">BKH31_01845</name>
</gene>
<proteinExistence type="predicted"/>
<sequence>MSDSTIIDGLEFQDLSDAFAGIEVLELDETMTLSETAASSGISSCNSCSCCLSTSCCSVHIGA</sequence>
<dbReference type="NCBIfam" id="NF033400">
    <property type="entry name" value="thiazolyl_B"/>
    <property type="match status" value="1"/>
</dbReference>
<dbReference type="EMBL" id="MSKK01000005">
    <property type="protein sequence ID" value="OLO48681.1"/>
    <property type="molecule type" value="Genomic_DNA"/>
</dbReference>
<dbReference type="Pfam" id="PF19409">
    <property type="entry name" value="Thiopep_pre"/>
    <property type="match status" value="1"/>
</dbReference>
<comment type="caution">
    <text evidence="1">The sequence shown here is derived from an EMBL/GenBank/DDBJ whole genome shotgun (WGS) entry which is preliminary data.</text>
</comment>
<dbReference type="Proteomes" id="UP000186471">
    <property type="component" value="Unassembled WGS sequence"/>
</dbReference>
<accession>A0A1Q8VKR0</accession>